<dbReference type="GO" id="GO:0005829">
    <property type="term" value="C:cytosol"/>
    <property type="evidence" value="ECO:0007669"/>
    <property type="project" value="TreeGrafter"/>
</dbReference>
<dbReference type="RefSeq" id="WP_417935235.1">
    <property type="nucleotide sequence ID" value="NZ_CP030104.1"/>
</dbReference>
<name>A0A2Z4LVY0_9FLAO</name>
<dbReference type="PROSITE" id="PS51192">
    <property type="entry name" value="HELICASE_ATP_BIND_1"/>
    <property type="match status" value="1"/>
</dbReference>
<keyword evidence="3" id="KW-0378">Hydrolase</keyword>
<dbReference type="SMART" id="SM00490">
    <property type="entry name" value="HELICc"/>
    <property type="match status" value="1"/>
</dbReference>
<feature type="domain" description="Helicase C-terminal" evidence="2">
    <location>
        <begin position="241"/>
        <end position="424"/>
    </location>
</feature>
<dbReference type="GO" id="GO:0003677">
    <property type="term" value="F:DNA binding"/>
    <property type="evidence" value="ECO:0007669"/>
    <property type="project" value="InterPro"/>
</dbReference>
<dbReference type="Gene3D" id="3.40.50.300">
    <property type="entry name" value="P-loop containing nucleotide triphosphate hydrolases"/>
    <property type="match status" value="2"/>
</dbReference>
<dbReference type="CDD" id="cd18799">
    <property type="entry name" value="SF2_C_EcoAI-like"/>
    <property type="match status" value="1"/>
</dbReference>
<keyword evidence="4" id="KW-1185">Reference proteome</keyword>
<reference evidence="3 4" key="1">
    <citation type="submission" date="2018-06" db="EMBL/GenBank/DDBJ databases">
        <title>Spongiibacterium sp. HME9304 Genome sequencing and assembly.</title>
        <authorList>
            <person name="Kang H."/>
            <person name="Kim H."/>
            <person name="Joh K."/>
        </authorList>
    </citation>
    <scope>NUCLEOTIDE SEQUENCE [LARGE SCALE GENOMIC DNA]</scope>
    <source>
        <strain evidence="3 4">HME9304</strain>
    </source>
</reference>
<feature type="domain" description="Helicase ATP-binding" evidence="1">
    <location>
        <begin position="36"/>
        <end position="188"/>
    </location>
</feature>
<protein>
    <submittedName>
        <fullName evidence="3">51.5 kDa protein</fullName>
        <ecNumber evidence="3">3.6.4.-</ecNumber>
    </submittedName>
</protein>
<evidence type="ECO:0000259" key="1">
    <source>
        <dbReference type="PROSITE" id="PS51192"/>
    </source>
</evidence>
<dbReference type="PANTHER" id="PTHR47396">
    <property type="entry name" value="TYPE I RESTRICTION ENZYME ECOKI R PROTEIN"/>
    <property type="match status" value="1"/>
</dbReference>
<proteinExistence type="predicted"/>
<dbReference type="Proteomes" id="UP000248536">
    <property type="component" value="Chromosome"/>
</dbReference>
<organism evidence="3 4">
    <name type="scientific">Flagellimonas maritima</name>
    <dbReference type="NCBI Taxonomy" id="1383885"/>
    <lineage>
        <taxon>Bacteria</taxon>
        <taxon>Pseudomonadati</taxon>
        <taxon>Bacteroidota</taxon>
        <taxon>Flavobacteriia</taxon>
        <taxon>Flavobacteriales</taxon>
        <taxon>Flavobacteriaceae</taxon>
        <taxon>Flagellimonas</taxon>
    </lineage>
</organism>
<dbReference type="InterPro" id="IPR014001">
    <property type="entry name" value="Helicase_ATP-bd"/>
</dbReference>
<dbReference type="AlphaFoldDB" id="A0A2Z4LVY0"/>
<dbReference type="Pfam" id="PF04851">
    <property type="entry name" value="ResIII"/>
    <property type="match status" value="1"/>
</dbReference>
<dbReference type="Pfam" id="PF00271">
    <property type="entry name" value="Helicase_C"/>
    <property type="match status" value="1"/>
</dbReference>
<evidence type="ECO:0000259" key="2">
    <source>
        <dbReference type="PROSITE" id="PS51194"/>
    </source>
</evidence>
<dbReference type="PROSITE" id="PS51194">
    <property type="entry name" value="HELICASE_CTER"/>
    <property type="match status" value="1"/>
</dbReference>
<dbReference type="PANTHER" id="PTHR47396:SF1">
    <property type="entry name" value="ATP-DEPENDENT HELICASE IRC3-RELATED"/>
    <property type="match status" value="1"/>
</dbReference>
<gene>
    <name evidence="3" type="primary">irc3</name>
    <name evidence="3" type="ORF">HME9304_03103</name>
</gene>
<evidence type="ECO:0000313" key="3">
    <source>
        <dbReference type="EMBL" id="AWX46071.1"/>
    </source>
</evidence>
<dbReference type="GO" id="GO:0016787">
    <property type="term" value="F:hydrolase activity"/>
    <property type="evidence" value="ECO:0007669"/>
    <property type="project" value="UniProtKB-KW"/>
</dbReference>
<dbReference type="GO" id="GO:0005524">
    <property type="term" value="F:ATP binding"/>
    <property type="evidence" value="ECO:0007669"/>
    <property type="project" value="InterPro"/>
</dbReference>
<sequence length="512" mass="59357">MEHLISRFPLEIEKAVGKKTLYDYQQEDLKKIFEHINKLPMGTNILYQLPTGGGKTVVFSEITRKYIQDTGKKVIVLTHRIELSRQTSKMLHGFGVANKIINSEVKELQDQDEYMCFVAMVETLNNRLQEEKITINNIGLVIIDEAHYNSFRKLFKYFEGSTILGVTATPLSSNIKLPMKDNYKHLIIGESIKSLIEKRFLAKANLYNYDVSLKTLKLGIHGDYTVKSSDELYGNHSMLGKLVSAYEDIAKGTKTLIFNNGINTSLYVYETFKKAGYDIRHLDNKNTATERREILDWFAKTPDAILTSVSILTTGFDEPSVQTIILNRATRSLTLYFQMIGRGSRILPDKDEFAVIDMGNNLARFGPWDSPLDWQEIFHFPDFYLENIKNDEEIERDFVYEMPEELRAKFSKSENITFNIKEAYKKVFAQGKKSKLVLEQSIEQHAQICVENSEDVFDARILAKELKEEIAYRVRQYSYCIMNNTKNYKEWLEEDYERKLRSSISKKFAAMM</sequence>
<dbReference type="SMART" id="SM00487">
    <property type="entry name" value="DEXDc"/>
    <property type="match status" value="1"/>
</dbReference>
<dbReference type="InterPro" id="IPR050742">
    <property type="entry name" value="Helicase_Restrict-Modif_Enz"/>
</dbReference>
<accession>A0A2Z4LVY0</accession>
<dbReference type="InterPro" id="IPR027417">
    <property type="entry name" value="P-loop_NTPase"/>
</dbReference>
<dbReference type="InterPro" id="IPR001650">
    <property type="entry name" value="Helicase_C-like"/>
</dbReference>
<dbReference type="SUPFAM" id="SSF52540">
    <property type="entry name" value="P-loop containing nucleoside triphosphate hydrolases"/>
    <property type="match status" value="1"/>
</dbReference>
<dbReference type="InterPro" id="IPR006935">
    <property type="entry name" value="Helicase/UvrB_N"/>
</dbReference>
<dbReference type="EMBL" id="CP030104">
    <property type="protein sequence ID" value="AWX46071.1"/>
    <property type="molecule type" value="Genomic_DNA"/>
</dbReference>
<evidence type="ECO:0000313" key="4">
    <source>
        <dbReference type="Proteomes" id="UP000248536"/>
    </source>
</evidence>
<dbReference type="KEGG" id="spon:HME9304_03103"/>
<dbReference type="EC" id="3.6.4.-" evidence="3"/>